<feature type="compositionally biased region" description="Low complexity" evidence="16">
    <location>
        <begin position="1086"/>
        <end position="1096"/>
    </location>
</feature>
<feature type="compositionally biased region" description="Acidic residues" evidence="16">
    <location>
        <begin position="1097"/>
        <end position="1109"/>
    </location>
</feature>
<dbReference type="InterPro" id="IPR001253">
    <property type="entry name" value="TIF_eIF-1A"/>
</dbReference>
<dbReference type="SUPFAM" id="SSF53098">
    <property type="entry name" value="Ribonuclease H-like"/>
    <property type="match status" value="1"/>
</dbReference>
<dbReference type="GO" id="GO:0003723">
    <property type="term" value="F:RNA binding"/>
    <property type="evidence" value="ECO:0007669"/>
    <property type="project" value="InterPro"/>
</dbReference>
<evidence type="ECO:0000256" key="13">
    <source>
        <dbReference type="ARBA" id="ARBA00023271"/>
    </source>
</evidence>
<evidence type="ECO:0000256" key="1">
    <source>
        <dbReference type="ARBA" id="ARBA00001946"/>
    </source>
</evidence>
<evidence type="ECO:0000313" key="18">
    <source>
        <dbReference type="EMBL" id="KAH0813077.1"/>
    </source>
</evidence>
<dbReference type="InterPro" id="IPR019760">
    <property type="entry name" value="DNA-dir_DNA_pol_A_CS"/>
</dbReference>
<evidence type="ECO:0000256" key="16">
    <source>
        <dbReference type="SAM" id="MobiDB-lite"/>
    </source>
</evidence>
<comment type="subcellular location">
    <subcellularLocation>
        <location evidence="2">Mitochondrion matrix</location>
        <location evidence="2">Mitochondrion nucleoid</location>
    </subcellularLocation>
</comment>
<dbReference type="PROSITE" id="PS00447">
    <property type="entry name" value="DNA_POLYMERASE_A"/>
    <property type="match status" value="1"/>
</dbReference>
<dbReference type="PANTHER" id="PTHR10267:SF0">
    <property type="entry name" value="DNA POLYMERASE SUBUNIT GAMMA-1"/>
    <property type="match status" value="1"/>
</dbReference>
<dbReference type="Pfam" id="PF01176">
    <property type="entry name" value="eIF-1a"/>
    <property type="match status" value="1"/>
</dbReference>
<keyword evidence="9" id="KW-0460">Magnesium</keyword>
<dbReference type="PROSITE" id="PS50832">
    <property type="entry name" value="S1_IF1_TYPE"/>
    <property type="match status" value="1"/>
</dbReference>
<keyword evidence="15" id="KW-0396">Initiation factor</keyword>
<evidence type="ECO:0000259" key="17">
    <source>
        <dbReference type="PROSITE" id="PS50832"/>
    </source>
</evidence>
<dbReference type="PANTHER" id="PTHR10267">
    <property type="entry name" value="DNA POLYMERASE SUBUNIT GAMMA-1"/>
    <property type="match status" value="1"/>
</dbReference>
<dbReference type="SUPFAM" id="SSF50249">
    <property type="entry name" value="Nucleic acid-binding proteins"/>
    <property type="match status" value="1"/>
</dbReference>
<dbReference type="SUPFAM" id="SSF56672">
    <property type="entry name" value="DNA/RNA polymerases"/>
    <property type="match status" value="1"/>
</dbReference>
<dbReference type="PRINTS" id="PR00867">
    <property type="entry name" value="DNAPOLG"/>
</dbReference>
<organism evidence="18 19">
    <name type="scientific">Tenebrio molitor</name>
    <name type="common">Yellow mealworm beetle</name>
    <dbReference type="NCBI Taxonomy" id="7067"/>
    <lineage>
        <taxon>Eukaryota</taxon>
        <taxon>Metazoa</taxon>
        <taxon>Ecdysozoa</taxon>
        <taxon>Arthropoda</taxon>
        <taxon>Hexapoda</taxon>
        <taxon>Insecta</taxon>
        <taxon>Pterygota</taxon>
        <taxon>Neoptera</taxon>
        <taxon>Endopterygota</taxon>
        <taxon>Coleoptera</taxon>
        <taxon>Polyphaga</taxon>
        <taxon>Cucujiformia</taxon>
        <taxon>Tenebrionidae</taxon>
        <taxon>Tenebrio</taxon>
    </lineage>
</organism>
<dbReference type="Proteomes" id="UP000719412">
    <property type="component" value="Unassembled WGS sequence"/>
</dbReference>
<dbReference type="Pfam" id="PF18136">
    <property type="entry name" value="DNApol_Exo"/>
    <property type="match status" value="1"/>
</dbReference>
<protein>
    <recommendedName>
        <fullName evidence="5">DNA polymerase subunit gamma-1</fullName>
        <ecNumber evidence="4">2.7.7.7</ecNumber>
    </recommendedName>
    <alternativeName>
        <fullName evidence="14">Mitochondrial DNA polymerase catalytic subunit</fullName>
    </alternativeName>
</protein>
<keyword evidence="15" id="KW-0648">Protein biosynthesis</keyword>
<evidence type="ECO:0000313" key="19">
    <source>
        <dbReference type="Proteomes" id="UP000719412"/>
    </source>
</evidence>
<accession>A0A8J6HF99</accession>
<dbReference type="GO" id="GO:0005760">
    <property type="term" value="C:gamma DNA polymerase complex"/>
    <property type="evidence" value="ECO:0007669"/>
    <property type="project" value="InterPro"/>
</dbReference>
<keyword evidence="19" id="KW-1185">Reference proteome</keyword>
<dbReference type="SMART" id="SM00652">
    <property type="entry name" value="eIF1a"/>
    <property type="match status" value="1"/>
</dbReference>
<evidence type="ECO:0000256" key="14">
    <source>
        <dbReference type="ARBA" id="ARBA00031966"/>
    </source>
</evidence>
<comment type="caution">
    <text evidence="18">The sequence shown here is derived from an EMBL/GenBank/DDBJ whole genome shotgun (WGS) entry which is preliminary data.</text>
</comment>
<evidence type="ECO:0000256" key="9">
    <source>
        <dbReference type="ARBA" id="ARBA00022842"/>
    </source>
</evidence>
<dbReference type="Gene3D" id="3.30.420.390">
    <property type="match status" value="2"/>
</dbReference>
<keyword evidence="7" id="KW-0548">Nucleotidyltransferase</keyword>
<dbReference type="InterPro" id="IPR012340">
    <property type="entry name" value="NA-bd_OB-fold"/>
</dbReference>
<dbReference type="GO" id="GO:0042645">
    <property type="term" value="C:mitochondrial nucleoid"/>
    <property type="evidence" value="ECO:0007669"/>
    <property type="project" value="UniProtKB-SubCell"/>
</dbReference>
<evidence type="ECO:0000256" key="10">
    <source>
        <dbReference type="ARBA" id="ARBA00022932"/>
    </source>
</evidence>
<dbReference type="InterPro" id="IPR006196">
    <property type="entry name" value="RNA-binding_domain_S1_IF1"/>
</dbReference>
<dbReference type="FunFam" id="3.30.420.390:FF:000001">
    <property type="entry name" value="DNA polymerase gamma, catalytic subunit"/>
    <property type="match status" value="1"/>
</dbReference>
<dbReference type="EC" id="2.7.7.7" evidence="4"/>
<dbReference type="SMART" id="SM00482">
    <property type="entry name" value="POLAc"/>
    <property type="match status" value="1"/>
</dbReference>
<evidence type="ECO:0000256" key="3">
    <source>
        <dbReference type="ARBA" id="ARBA00007705"/>
    </source>
</evidence>
<gene>
    <name evidence="18" type="ORF">GEV33_009710</name>
</gene>
<comment type="cofactor">
    <cofactor evidence="1">
        <name>Mg(2+)</name>
        <dbReference type="ChEBI" id="CHEBI:18420"/>
    </cofactor>
</comment>
<evidence type="ECO:0000256" key="6">
    <source>
        <dbReference type="ARBA" id="ARBA00022679"/>
    </source>
</evidence>
<dbReference type="Gene3D" id="2.40.50.140">
    <property type="entry name" value="Nucleic acid-binding proteins"/>
    <property type="match status" value="1"/>
</dbReference>
<dbReference type="FunFam" id="3.30.420.390:FF:000008">
    <property type="entry name" value="DNA polymerase family A"/>
    <property type="match status" value="1"/>
</dbReference>
<evidence type="ECO:0000256" key="8">
    <source>
        <dbReference type="ARBA" id="ARBA00022705"/>
    </source>
</evidence>
<evidence type="ECO:0000256" key="11">
    <source>
        <dbReference type="ARBA" id="ARBA00023125"/>
    </source>
</evidence>
<evidence type="ECO:0000256" key="12">
    <source>
        <dbReference type="ARBA" id="ARBA00023128"/>
    </source>
</evidence>
<dbReference type="InterPro" id="IPR041336">
    <property type="entry name" value="DNApol_Exo"/>
</dbReference>
<feature type="compositionally biased region" description="Basic and acidic residues" evidence="16">
    <location>
        <begin position="1110"/>
        <end position="1122"/>
    </location>
</feature>
<dbReference type="FunFam" id="1.10.150.20:FF:000024">
    <property type="entry name" value="DNA polymerase gamma, catalytic subunit"/>
    <property type="match status" value="1"/>
</dbReference>
<dbReference type="CDD" id="cd05792">
    <property type="entry name" value="S1_eIF1AD_like"/>
    <property type="match status" value="1"/>
</dbReference>
<dbReference type="InterPro" id="IPR002297">
    <property type="entry name" value="DNA-dir_DNA_pol_A_mt"/>
</dbReference>
<dbReference type="EMBL" id="JABDTM020025601">
    <property type="protein sequence ID" value="KAH0813077.1"/>
    <property type="molecule type" value="Genomic_DNA"/>
</dbReference>
<keyword evidence="13" id="KW-1135">Mitochondrion nucleoid</keyword>
<reference evidence="18" key="2">
    <citation type="submission" date="2021-08" db="EMBL/GenBank/DDBJ databases">
        <authorList>
            <person name="Eriksson T."/>
        </authorList>
    </citation>
    <scope>NUCLEOTIDE SEQUENCE</scope>
    <source>
        <strain evidence="18">Stoneville</strain>
        <tissue evidence="18">Whole head</tissue>
    </source>
</reference>
<evidence type="ECO:0000256" key="15">
    <source>
        <dbReference type="PROSITE-ProRule" id="PRU00181"/>
    </source>
</evidence>
<keyword evidence="12" id="KW-0496">Mitochondrion</keyword>
<dbReference type="Gene3D" id="3.30.70.370">
    <property type="match status" value="1"/>
</dbReference>
<comment type="similarity">
    <text evidence="3">Belongs to the DNA polymerase type-A family.</text>
</comment>
<dbReference type="InterPro" id="IPR043502">
    <property type="entry name" value="DNA/RNA_pol_sf"/>
</dbReference>
<dbReference type="AlphaFoldDB" id="A0A8J6HF99"/>
<evidence type="ECO:0000256" key="5">
    <source>
        <dbReference type="ARBA" id="ARBA00015350"/>
    </source>
</evidence>
<dbReference type="GO" id="GO:0006264">
    <property type="term" value="P:mitochondrial DNA replication"/>
    <property type="evidence" value="ECO:0007669"/>
    <property type="project" value="TreeGrafter"/>
</dbReference>
<keyword evidence="11" id="KW-0238">DNA-binding</keyword>
<dbReference type="GO" id="GO:0003677">
    <property type="term" value="F:DNA binding"/>
    <property type="evidence" value="ECO:0007669"/>
    <property type="project" value="UniProtKB-KW"/>
</dbReference>
<evidence type="ECO:0000256" key="2">
    <source>
        <dbReference type="ARBA" id="ARBA00004436"/>
    </source>
</evidence>
<evidence type="ECO:0000256" key="4">
    <source>
        <dbReference type="ARBA" id="ARBA00012417"/>
    </source>
</evidence>
<keyword evidence="6" id="KW-0808">Transferase</keyword>
<dbReference type="InterPro" id="IPR001098">
    <property type="entry name" value="DNA-dir_DNA_pol_A_palm_dom"/>
</dbReference>
<reference evidence="18" key="1">
    <citation type="journal article" date="2020" name="J Insects Food Feed">
        <title>The yellow mealworm (Tenebrio molitor) genome: a resource for the emerging insects as food and feed industry.</title>
        <authorList>
            <person name="Eriksson T."/>
            <person name="Andere A."/>
            <person name="Kelstrup H."/>
            <person name="Emery V."/>
            <person name="Picard C."/>
        </authorList>
    </citation>
    <scope>NUCLEOTIDE SEQUENCE</scope>
    <source>
        <strain evidence="18">Stoneville</strain>
        <tissue evidence="18">Whole head</tissue>
    </source>
</reference>
<keyword evidence="8" id="KW-0235">DNA replication</keyword>
<feature type="domain" description="S1-like" evidence="17">
    <location>
        <begin position="959"/>
        <end position="1044"/>
    </location>
</feature>
<dbReference type="Gene3D" id="1.10.150.20">
    <property type="entry name" value="5' to 3' exonuclease, C-terminal subdomain"/>
    <property type="match status" value="1"/>
</dbReference>
<dbReference type="GO" id="GO:0008408">
    <property type="term" value="F:3'-5' exonuclease activity"/>
    <property type="evidence" value="ECO:0007669"/>
    <property type="project" value="TreeGrafter"/>
</dbReference>
<proteinExistence type="inferred from homology"/>
<name>A0A8J6HF99_TENMO</name>
<feature type="region of interest" description="Disordered" evidence="16">
    <location>
        <begin position="1059"/>
        <end position="1122"/>
    </location>
</feature>
<evidence type="ECO:0000256" key="7">
    <source>
        <dbReference type="ARBA" id="ARBA00022695"/>
    </source>
</evidence>
<dbReference type="InterPro" id="IPR012337">
    <property type="entry name" value="RNaseH-like_sf"/>
</dbReference>
<sequence length="1122" mass="126833">MKFSFVELSCRIQLDVVLEQCRKALEKHNMVTKNEDYMQDVDFKLPPLEGKNIEEHFKTIGAQQVKPYRDLVETLLTELPSPPATWKMQAGWTRYSPDSEPQQVPYPLEEGLVFDVEVCMAVGKTPTLATAVSSKAWYGWVSQALVDGTSKPVTTHQYPPELLIPFESSSTQSDGNLDEHMKKPKLIVGHNVSYDRARIKEQYWLERTGTRFIDTMSMHVCVSGLTSYQRAVLKSGKEDEEDDWWKSSSSLNSLDEVHKLYCGGKSLSKKTRDLFVEGTLDDVRNEFQGAMRYCSDDVVATYNVLKNLFPLFLERFPHPVTLAGMLELSTAYLPVNSNWNRYIANSEQAYEDLDIEGRILLARRADQACELLHDEKYKEDLCTSMRITPKLLALTWEGYPLHFVNGKGWGFLVPFSDEIDVSRNLPLKKLLEKCPLLVNKPLQGSGADAMANINQMVQDNLMRKEYYSKLKKNDTEGLYKGAGIWCDTEIEDCCYFMKLPHKNGLAYNVGNPLAKDFLNKFSENVLAGDTESAETVLSIARNLSYWRNNRDRIFEQMVVWLDESDLPKELQGNGVQYGAIIPQVVVCGTLTRRAVEPTWMTASNAHPDRVGSELRAMVQAPPGYNIVGADVDSQELWIASVIGDAHQAKIHGATPFGWMTLSGSKADGTDMHSVTAKAVGISRDHAKVINYARIYGAGQNFAERLLKQFNPSISEAEARSKATKMFNLTKGKKIYHLKREFLTEMPDLAYSKWQAFETAKTWGKHVDDMFVKPMWVGGTESAMFNRLEAIANSAKPCTPFLNGSLSRALEPKSTGDDRYLPTRVNWVVQSGAVDFLHLMLVCMRWIMRDKARFCLSFHDEVRYLVPEKFKYQAALAMHVTNLLTRAFCSVKLGIHDLPQSVAFFSSVEVDTVLRKDAKLDCKTLSNPHGLDKGYGIPNGEALDIYQALEKAGGKMSKRTKRKHVFKEVLDDDMSLPTDNQTIVRIKNTRGNNLHEVCAPDQSSYLASMPTKFRKNVWVKRGTYVLVEPIEEGVKVKAEIVRILSDEHIKYFKKDNVWPPEFDDSTKDNTSGSDEDLVVNTNRRLHVVVSSDESSTSESDEVSDRDDSDEVGDRDLNDCDNKP</sequence>
<keyword evidence="10" id="KW-0239">DNA-directed DNA polymerase</keyword>
<dbReference type="GO" id="GO:0003887">
    <property type="term" value="F:DNA-directed DNA polymerase activity"/>
    <property type="evidence" value="ECO:0007669"/>
    <property type="project" value="UniProtKB-KW"/>
</dbReference>
<dbReference type="GO" id="GO:0003743">
    <property type="term" value="F:translation initiation factor activity"/>
    <property type="evidence" value="ECO:0007669"/>
    <property type="project" value="UniProtKB-UniRule"/>
</dbReference>